<evidence type="ECO:0000256" key="4">
    <source>
        <dbReference type="ARBA" id="ARBA00022741"/>
    </source>
</evidence>
<dbReference type="Gene3D" id="3.30.200.20">
    <property type="entry name" value="Phosphorylase Kinase, domain 1"/>
    <property type="match status" value="1"/>
</dbReference>
<dbReference type="InterPro" id="IPR000719">
    <property type="entry name" value="Prot_kinase_dom"/>
</dbReference>
<dbReference type="InterPro" id="IPR008271">
    <property type="entry name" value="Ser/Thr_kinase_AS"/>
</dbReference>
<evidence type="ECO:0000313" key="9">
    <source>
        <dbReference type="EMBL" id="MFC7279772.1"/>
    </source>
</evidence>
<organism evidence="9 10">
    <name type="scientific">Paractinoplanes rhizophilus</name>
    <dbReference type="NCBI Taxonomy" id="1416877"/>
    <lineage>
        <taxon>Bacteria</taxon>
        <taxon>Bacillati</taxon>
        <taxon>Actinomycetota</taxon>
        <taxon>Actinomycetes</taxon>
        <taxon>Micromonosporales</taxon>
        <taxon>Micromonosporaceae</taxon>
        <taxon>Paractinoplanes</taxon>
    </lineage>
</organism>
<dbReference type="CDD" id="cd14014">
    <property type="entry name" value="STKc_PknB_like"/>
    <property type="match status" value="1"/>
</dbReference>
<evidence type="ECO:0000256" key="7">
    <source>
        <dbReference type="PROSITE-ProRule" id="PRU10141"/>
    </source>
</evidence>
<name>A0ABW2I4Q0_9ACTN</name>
<dbReference type="PANTHER" id="PTHR43289:SF6">
    <property type="entry name" value="SERINE_THREONINE-PROTEIN KINASE NEKL-3"/>
    <property type="match status" value="1"/>
</dbReference>
<keyword evidence="6 7" id="KW-0067">ATP-binding</keyword>
<dbReference type="PROSITE" id="PS50011">
    <property type="entry name" value="PROTEIN_KINASE_DOM"/>
    <property type="match status" value="1"/>
</dbReference>
<keyword evidence="5 9" id="KW-0418">Kinase</keyword>
<gene>
    <name evidence="9" type="ORF">ACFQS1_37930</name>
</gene>
<keyword evidence="2" id="KW-0723">Serine/threonine-protein kinase</keyword>
<feature type="binding site" evidence="7">
    <location>
        <position position="39"/>
    </location>
    <ligand>
        <name>ATP</name>
        <dbReference type="ChEBI" id="CHEBI:30616"/>
    </ligand>
</feature>
<dbReference type="InterPro" id="IPR017441">
    <property type="entry name" value="Protein_kinase_ATP_BS"/>
</dbReference>
<evidence type="ECO:0000256" key="1">
    <source>
        <dbReference type="ARBA" id="ARBA00012513"/>
    </source>
</evidence>
<keyword evidence="4 7" id="KW-0547">Nucleotide-binding</keyword>
<dbReference type="PROSITE" id="PS00107">
    <property type="entry name" value="PROTEIN_KINASE_ATP"/>
    <property type="match status" value="1"/>
</dbReference>
<dbReference type="Gene3D" id="1.10.510.10">
    <property type="entry name" value="Transferase(Phosphotransferase) domain 1"/>
    <property type="match status" value="1"/>
</dbReference>
<reference evidence="10" key="1">
    <citation type="journal article" date="2019" name="Int. J. Syst. Evol. Microbiol.">
        <title>The Global Catalogue of Microorganisms (GCM) 10K type strain sequencing project: providing services to taxonomists for standard genome sequencing and annotation.</title>
        <authorList>
            <consortium name="The Broad Institute Genomics Platform"/>
            <consortium name="The Broad Institute Genome Sequencing Center for Infectious Disease"/>
            <person name="Wu L."/>
            <person name="Ma J."/>
        </authorList>
    </citation>
    <scope>NUCLEOTIDE SEQUENCE [LARGE SCALE GENOMIC DNA]</scope>
    <source>
        <strain evidence="10">XZYJT-10</strain>
    </source>
</reference>
<dbReference type="PANTHER" id="PTHR43289">
    <property type="entry name" value="MITOGEN-ACTIVATED PROTEIN KINASE KINASE KINASE 20-RELATED"/>
    <property type="match status" value="1"/>
</dbReference>
<evidence type="ECO:0000313" key="10">
    <source>
        <dbReference type="Proteomes" id="UP001596548"/>
    </source>
</evidence>
<dbReference type="Pfam" id="PF00069">
    <property type="entry name" value="Pkinase"/>
    <property type="match status" value="1"/>
</dbReference>
<evidence type="ECO:0000256" key="6">
    <source>
        <dbReference type="ARBA" id="ARBA00022840"/>
    </source>
</evidence>
<dbReference type="EC" id="2.7.11.1" evidence="1"/>
<dbReference type="SMART" id="SM00220">
    <property type="entry name" value="S_TKc"/>
    <property type="match status" value="1"/>
</dbReference>
<dbReference type="GO" id="GO:0004674">
    <property type="term" value="F:protein serine/threonine kinase activity"/>
    <property type="evidence" value="ECO:0007669"/>
    <property type="project" value="UniProtKB-EC"/>
</dbReference>
<comment type="caution">
    <text evidence="9">The sequence shown here is derived from an EMBL/GenBank/DDBJ whole genome shotgun (WGS) entry which is preliminary data.</text>
</comment>
<evidence type="ECO:0000256" key="5">
    <source>
        <dbReference type="ARBA" id="ARBA00022777"/>
    </source>
</evidence>
<feature type="domain" description="Protein kinase" evidence="8">
    <location>
        <begin position="10"/>
        <end position="269"/>
    </location>
</feature>
<evidence type="ECO:0000256" key="2">
    <source>
        <dbReference type="ARBA" id="ARBA00022527"/>
    </source>
</evidence>
<dbReference type="EMBL" id="JBHTBJ010000060">
    <property type="protein sequence ID" value="MFC7279772.1"/>
    <property type="molecule type" value="Genomic_DNA"/>
</dbReference>
<dbReference type="RefSeq" id="WP_378977417.1">
    <property type="nucleotide sequence ID" value="NZ_JBHTBJ010000060.1"/>
</dbReference>
<evidence type="ECO:0000259" key="8">
    <source>
        <dbReference type="PROSITE" id="PS50011"/>
    </source>
</evidence>
<dbReference type="PROSITE" id="PS00108">
    <property type="entry name" value="PROTEIN_KINASE_ST"/>
    <property type="match status" value="1"/>
</dbReference>
<dbReference type="Proteomes" id="UP001596548">
    <property type="component" value="Unassembled WGS sequence"/>
</dbReference>
<sequence length="296" mass="31376">MATRTLGNRYHLVRRIGRGGMSEVWHGHDEVLDRPVAVKVMAPGQEIPIDLVRAEARSAARLAHPNVAGVHDFGTSADQPYIVMELVEGRTLGAHLANGPLDWRISVRICAEVAAGLAAAHAEHVVHQDIKPGNIMLTPSGAKVLDFGIAAAVGAADPDPDGPVMGTPAFVAPERFAGHPATPATDMFALGTLLYQCLSGRLPWTATTPTELVEATCKLDPEPLPDIAGLPPEVVDLCSRCLSKEPAERPTALVAALLLGEAVDARVYVPMRDLAPIVVTDWADEPTSKAGRHRAP</sequence>
<accession>A0ABW2I4Q0</accession>
<protein>
    <recommendedName>
        <fullName evidence="1">non-specific serine/threonine protein kinase</fullName>
        <ecNumber evidence="1">2.7.11.1</ecNumber>
    </recommendedName>
</protein>
<proteinExistence type="predicted"/>
<keyword evidence="3 9" id="KW-0808">Transferase</keyword>
<evidence type="ECO:0000256" key="3">
    <source>
        <dbReference type="ARBA" id="ARBA00022679"/>
    </source>
</evidence>
<dbReference type="SUPFAM" id="SSF56112">
    <property type="entry name" value="Protein kinase-like (PK-like)"/>
    <property type="match status" value="1"/>
</dbReference>
<keyword evidence="10" id="KW-1185">Reference proteome</keyword>
<dbReference type="InterPro" id="IPR011009">
    <property type="entry name" value="Kinase-like_dom_sf"/>
</dbReference>